<dbReference type="InterPro" id="IPR011990">
    <property type="entry name" value="TPR-like_helical_dom_sf"/>
</dbReference>
<organism evidence="1 2">
    <name type="scientific">Sorangium cellulosum</name>
    <name type="common">Polyangium cellulosum</name>
    <dbReference type="NCBI Taxonomy" id="56"/>
    <lineage>
        <taxon>Bacteria</taxon>
        <taxon>Pseudomonadati</taxon>
        <taxon>Myxococcota</taxon>
        <taxon>Polyangia</taxon>
        <taxon>Polyangiales</taxon>
        <taxon>Polyangiaceae</taxon>
        <taxon>Sorangium</taxon>
    </lineage>
</organism>
<sequence length="185" mass="19531">MLREARSLRPEEQEVALLLVDALTAAGSPKEARAVTSELIVASKGRRSRLLGAVYHRLARIEDAEGNPRESLTALSRALENDPQNGELAMALGESALGLGEQDIAARAYRAVTLMKIAPEPGEGGTTLGEGGTTLAARALAYYHLGAMALAAGDRRKARLMLDKSVSEDGSLEAARALLDELRAG</sequence>
<dbReference type="InterPro" id="IPR019734">
    <property type="entry name" value="TPR_rpt"/>
</dbReference>
<dbReference type="AlphaFoldDB" id="A0A150PS01"/>
<name>A0A150PS01_SORCE</name>
<dbReference type="SMART" id="SM00028">
    <property type="entry name" value="TPR"/>
    <property type="match status" value="2"/>
</dbReference>
<evidence type="ECO:0008006" key="3">
    <source>
        <dbReference type="Google" id="ProtNLM"/>
    </source>
</evidence>
<dbReference type="Proteomes" id="UP000075604">
    <property type="component" value="Unassembled WGS sequence"/>
</dbReference>
<protein>
    <recommendedName>
        <fullName evidence="3">Tetratricopeptide repeat protein</fullName>
    </recommendedName>
</protein>
<reference evidence="1 2" key="1">
    <citation type="submission" date="2014-02" db="EMBL/GenBank/DDBJ databases">
        <title>The small core and large imbalanced accessory genome model reveals a collaborative survival strategy of Sorangium cellulosum strains in nature.</title>
        <authorList>
            <person name="Han K."/>
            <person name="Peng R."/>
            <person name="Blom J."/>
            <person name="Li Y.-Z."/>
        </authorList>
    </citation>
    <scope>NUCLEOTIDE SEQUENCE [LARGE SCALE GENOMIC DNA]</scope>
    <source>
        <strain evidence="1 2">So0157-18</strain>
    </source>
</reference>
<gene>
    <name evidence="1" type="ORF">BE04_43305</name>
</gene>
<dbReference type="Pfam" id="PF13432">
    <property type="entry name" value="TPR_16"/>
    <property type="match status" value="1"/>
</dbReference>
<comment type="caution">
    <text evidence="1">The sequence shown here is derived from an EMBL/GenBank/DDBJ whole genome shotgun (WGS) entry which is preliminary data.</text>
</comment>
<evidence type="ECO:0000313" key="1">
    <source>
        <dbReference type="EMBL" id="KYF58256.1"/>
    </source>
</evidence>
<dbReference type="Gene3D" id="1.25.40.10">
    <property type="entry name" value="Tetratricopeptide repeat domain"/>
    <property type="match status" value="1"/>
</dbReference>
<accession>A0A150PS01</accession>
<dbReference type="EMBL" id="JELX01001647">
    <property type="protein sequence ID" value="KYF58256.1"/>
    <property type="molecule type" value="Genomic_DNA"/>
</dbReference>
<proteinExistence type="predicted"/>
<evidence type="ECO:0000313" key="2">
    <source>
        <dbReference type="Proteomes" id="UP000075604"/>
    </source>
</evidence>
<dbReference type="SUPFAM" id="SSF48452">
    <property type="entry name" value="TPR-like"/>
    <property type="match status" value="1"/>
</dbReference>